<evidence type="ECO:0000313" key="1">
    <source>
        <dbReference type="EMBL" id="KKM25244.1"/>
    </source>
</evidence>
<evidence type="ECO:0008006" key="2">
    <source>
        <dbReference type="Google" id="ProtNLM"/>
    </source>
</evidence>
<name>A0A0F9IYP5_9ZZZZ</name>
<gene>
    <name evidence="1" type="ORF">LCGC14_1596970</name>
</gene>
<dbReference type="Gene3D" id="2.60.120.200">
    <property type="match status" value="1"/>
</dbReference>
<feature type="non-terminal residue" evidence="1">
    <location>
        <position position="245"/>
    </location>
</feature>
<sequence length="245" mass="26840">MSNIFKPDRIMPLGKSLIDPRYQSLWDDLLVLAPIWLGGGARVQNLVDPTNEGTIVDTANTVWRHGRRGRVLEQLVHNPFVPDVDDIDFLPSAEVPTTAATILLHQRKTDTTNRNSGAFGIDTFDVPQATCGAHVPYGNGTVYWDFGGFTGGSSRLSVPGLTFGDDVWVFVVGSRGMEIWQNGTLVGSHGNSVTRTVGSANWGLGHHDVRGNDLVEYSFLALWQRELSHSEIRLASNNPFGMITP</sequence>
<dbReference type="EMBL" id="LAZR01012755">
    <property type="protein sequence ID" value="KKM25244.1"/>
    <property type="molecule type" value="Genomic_DNA"/>
</dbReference>
<organism evidence="1">
    <name type="scientific">marine sediment metagenome</name>
    <dbReference type="NCBI Taxonomy" id="412755"/>
    <lineage>
        <taxon>unclassified sequences</taxon>
        <taxon>metagenomes</taxon>
        <taxon>ecological metagenomes</taxon>
    </lineage>
</organism>
<reference evidence="1" key="1">
    <citation type="journal article" date="2015" name="Nature">
        <title>Complex archaea that bridge the gap between prokaryotes and eukaryotes.</title>
        <authorList>
            <person name="Spang A."/>
            <person name="Saw J.H."/>
            <person name="Jorgensen S.L."/>
            <person name="Zaremba-Niedzwiedzka K."/>
            <person name="Martijn J."/>
            <person name="Lind A.E."/>
            <person name="van Eijk R."/>
            <person name="Schleper C."/>
            <person name="Guy L."/>
            <person name="Ettema T.J."/>
        </authorList>
    </citation>
    <scope>NUCLEOTIDE SEQUENCE</scope>
</reference>
<comment type="caution">
    <text evidence="1">The sequence shown here is derived from an EMBL/GenBank/DDBJ whole genome shotgun (WGS) entry which is preliminary data.</text>
</comment>
<protein>
    <recommendedName>
        <fullName evidence="2">PA14 domain-containing protein</fullName>
    </recommendedName>
</protein>
<dbReference type="SUPFAM" id="SSF49899">
    <property type="entry name" value="Concanavalin A-like lectins/glucanases"/>
    <property type="match status" value="1"/>
</dbReference>
<proteinExistence type="predicted"/>
<dbReference type="InterPro" id="IPR013320">
    <property type="entry name" value="ConA-like_dom_sf"/>
</dbReference>
<dbReference type="AlphaFoldDB" id="A0A0F9IYP5"/>
<accession>A0A0F9IYP5</accession>